<organism evidence="3 4">
    <name type="scientific">Helobdella robusta</name>
    <name type="common">Californian leech</name>
    <dbReference type="NCBI Taxonomy" id="6412"/>
    <lineage>
        <taxon>Eukaryota</taxon>
        <taxon>Metazoa</taxon>
        <taxon>Spiralia</taxon>
        <taxon>Lophotrochozoa</taxon>
        <taxon>Annelida</taxon>
        <taxon>Clitellata</taxon>
        <taxon>Hirudinea</taxon>
        <taxon>Rhynchobdellida</taxon>
        <taxon>Glossiphoniidae</taxon>
        <taxon>Helobdella</taxon>
    </lineage>
</organism>
<accession>T1FWZ9</accession>
<dbReference type="KEGG" id="hro:HELRODRAFT_62376"/>
<feature type="region of interest" description="Disordered" evidence="1">
    <location>
        <begin position="1"/>
        <end position="25"/>
    </location>
</feature>
<dbReference type="AlphaFoldDB" id="T1FWZ9"/>
<reference evidence="2 4" key="2">
    <citation type="journal article" date="2013" name="Nature">
        <title>Insights into bilaterian evolution from three spiralian genomes.</title>
        <authorList>
            <person name="Simakov O."/>
            <person name="Marletaz F."/>
            <person name="Cho S.J."/>
            <person name="Edsinger-Gonzales E."/>
            <person name="Havlak P."/>
            <person name="Hellsten U."/>
            <person name="Kuo D.H."/>
            <person name="Larsson T."/>
            <person name="Lv J."/>
            <person name="Arendt D."/>
            <person name="Savage R."/>
            <person name="Osoegawa K."/>
            <person name="de Jong P."/>
            <person name="Grimwood J."/>
            <person name="Chapman J.A."/>
            <person name="Shapiro H."/>
            <person name="Aerts A."/>
            <person name="Otillar R.P."/>
            <person name="Terry A.Y."/>
            <person name="Boore J.L."/>
            <person name="Grigoriev I.V."/>
            <person name="Lindberg D.R."/>
            <person name="Seaver E.C."/>
            <person name="Weisblat D.A."/>
            <person name="Putnam N.H."/>
            <person name="Rokhsar D.S."/>
        </authorList>
    </citation>
    <scope>NUCLEOTIDE SEQUENCE</scope>
</reference>
<reference evidence="3" key="3">
    <citation type="submission" date="2015-06" db="UniProtKB">
        <authorList>
            <consortium name="EnsemblMetazoa"/>
        </authorList>
    </citation>
    <scope>IDENTIFICATION</scope>
</reference>
<dbReference type="GeneID" id="20213347"/>
<proteinExistence type="predicted"/>
<dbReference type="PANTHER" id="PTHR21580">
    <property type="entry name" value="SHIPPO-1-RELATED"/>
    <property type="match status" value="1"/>
</dbReference>
<dbReference type="InParanoid" id="T1FWZ9"/>
<sequence length="256" mass="28483">MYKSPGPCYSLPQLIGTTNHDPRSNHVKGPAYPIVGRAMKISAPTSPGPCYYPAPNIVRTGRCASPTYTLHFRHKMAANDSSPGPARYEVRYLTDSNKPNPPSFTFGQKHRSKSFDQFPGPCSYNISGLVGSKLVMSRHSQSPSYTLPSRLTYSETTKRDVPGPGAYTIPPINKYLPQSPIITIGAKNPHNRSSRRHRRDLDLEPLSGGYHDLLPGPAAYKRENVWLNKKEPPSYTFGIKHSEYETNFIHDSDLAV</sequence>
<evidence type="ECO:0000313" key="4">
    <source>
        <dbReference type="Proteomes" id="UP000015101"/>
    </source>
</evidence>
<dbReference type="RefSeq" id="XP_009009871.1">
    <property type="nucleotide sequence ID" value="XM_009011623.1"/>
</dbReference>
<evidence type="ECO:0000256" key="1">
    <source>
        <dbReference type="SAM" id="MobiDB-lite"/>
    </source>
</evidence>
<reference evidence="4" key="1">
    <citation type="submission" date="2012-12" db="EMBL/GenBank/DDBJ databases">
        <authorList>
            <person name="Hellsten U."/>
            <person name="Grimwood J."/>
            <person name="Chapman J.A."/>
            <person name="Shapiro H."/>
            <person name="Aerts A."/>
            <person name="Otillar R.P."/>
            <person name="Terry A.Y."/>
            <person name="Boore J.L."/>
            <person name="Simakov O."/>
            <person name="Marletaz F."/>
            <person name="Cho S.-J."/>
            <person name="Edsinger-Gonzales E."/>
            <person name="Havlak P."/>
            <person name="Kuo D.-H."/>
            <person name="Larsson T."/>
            <person name="Lv J."/>
            <person name="Arendt D."/>
            <person name="Savage R."/>
            <person name="Osoegawa K."/>
            <person name="de Jong P."/>
            <person name="Lindberg D.R."/>
            <person name="Seaver E.C."/>
            <person name="Weisblat D.A."/>
            <person name="Putnam N.H."/>
            <person name="Grigoriev I.V."/>
            <person name="Rokhsar D.S."/>
        </authorList>
    </citation>
    <scope>NUCLEOTIDE SEQUENCE</scope>
</reference>
<dbReference type="Proteomes" id="UP000015101">
    <property type="component" value="Unassembled WGS sequence"/>
</dbReference>
<dbReference type="eggNOG" id="ENOG502QUIJ">
    <property type="taxonomic scope" value="Eukaryota"/>
</dbReference>
<dbReference type="InterPro" id="IPR051291">
    <property type="entry name" value="CIMAP"/>
</dbReference>
<dbReference type="EMBL" id="AMQM01000345">
    <property type="status" value="NOT_ANNOTATED_CDS"/>
    <property type="molecule type" value="Genomic_DNA"/>
</dbReference>
<protein>
    <submittedName>
        <fullName evidence="2 3">Uncharacterized protein</fullName>
    </submittedName>
</protein>
<dbReference type="EnsemblMetazoa" id="HelroT62376">
    <property type="protein sequence ID" value="HelroP62376"/>
    <property type="gene ID" value="HelroG62376"/>
</dbReference>
<dbReference type="OrthoDB" id="429991at2759"/>
<name>T1FWZ9_HELRO</name>
<keyword evidence="4" id="KW-1185">Reference proteome</keyword>
<dbReference type="Pfam" id="PF07004">
    <property type="entry name" value="SHIPPO-rpt"/>
    <property type="match status" value="5"/>
</dbReference>
<dbReference type="GO" id="GO:0005856">
    <property type="term" value="C:cytoskeleton"/>
    <property type="evidence" value="ECO:0000318"/>
    <property type="project" value="GO_Central"/>
</dbReference>
<dbReference type="EMBL" id="KB095811">
    <property type="protein sequence ID" value="ESO13151.1"/>
    <property type="molecule type" value="Genomic_DNA"/>
</dbReference>
<dbReference type="CTD" id="20213347"/>
<dbReference type="HOGENOM" id="CLU_088282_1_0_1"/>
<dbReference type="PANTHER" id="PTHR21580:SF57">
    <property type="entry name" value="OUTER DENSE FIBER OF SPERM TAILS 3-LIKE 2-RELATED"/>
    <property type="match status" value="1"/>
</dbReference>
<dbReference type="InterPro" id="IPR010736">
    <property type="entry name" value="SHIPPO-rpt"/>
</dbReference>
<evidence type="ECO:0000313" key="2">
    <source>
        <dbReference type="EMBL" id="ESO13151.1"/>
    </source>
</evidence>
<evidence type="ECO:0000313" key="3">
    <source>
        <dbReference type="EnsemblMetazoa" id="HelroP62376"/>
    </source>
</evidence>
<gene>
    <name evidence="3" type="primary">20213347</name>
    <name evidence="2" type="ORF">HELRODRAFT_62376</name>
</gene>